<keyword evidence="4" id="KW-0216">Detoxification</keyword>
<dbReference type="InterPro" id="IPR029066">
    <property type="entry name" value="PLP-binding_barrel"/>
</dbReference>
<comment type="function">
    <text evidence="10">Catalyzes the conversion of D-serine to pyruvate and ammonia. May play a role in D-serine detoxification.</text>
</comment>
<keyword evidence="16" id="KW-1185">Reference proteome</keyword>
<evidence type="ECO:0000256" key="7">
    <source>
        <dbReference type="ARBA" id="ARBA00022898"/>
    </source>
</evidence>
<evidence type="ECO:0000256" key="3">
    <source>
        <dbReference type="ARBA" id="ARBA00005323"/>
    </source>
</evidence>
<dbReference type="InterPro" id="IPR051466">
    <property type="entry name" value="D-amino_acid_metab_enzyme"/>
</dbReference>
<sequence>MSMVSLFPLSERKLLEKKYVGQNLKDVATPAAVLDLNKIKRNCTRMLKAVDQLQFGWRVHIKTHKTNELTELQVGEVGPVNIIVSTVLEAEQVLPLLLKYKKLGRDVNLLYSFPFTPASVERLALFSKAIGPKGLSLLIDHPSQLESVRSLYEATSIAPEIFIKVDMGYNRAGVVPQTEACSQLITSMLNLEAEGMANLLGLYAHAGQSYSGNDRATALDYLRQEFESILVTAESVHSTLPSKPIILSVGATPTSTSIRNLFANDVDSESEEGIAIAALKATILAIRERNCKIEIHAGVYPVLDLQQLATNALTTEGPNAMLTFDDLALTVIAEIASVYPGRGADGTPEALIGSGSLALGREPCKAYPGWAIVTPWNRTGVEMPKTTLARHTGWTVGRISQEHGVLTWNGAVDEAEPLEVGMKVRLWPNHACVAGAGFGWYLVVDSSREGREDEVIDVWPRWRGW</sequence>
<feature type="domain" description="D-serine dehydratase-like" evidence="14">
    <location>
        <begin position="328"/>
        <end position="445"/>
    </location>
</feature>
<evidence type="ECO:0000256" key="11">
    <source>
        <dbReference type="ARBA" id="ARBA00066349"/>
    </source>
</evidence>
<keyword evidence="8" id="KW-0456">Lyase</keyword>
<evidence type="ECO:0000256" key="12">
    <source>
        <dbReference type="ARBA" id="ARBA00069616"/>
    </source>
</evidence>
<evidence type="ECO:0000256" key="1">
    <source>
        <dbReference type="ARBA" id="ARBA00001933"/>
    </source>
</evidence>
<name>A0A9N9KZF6_9HELO</name>
<evidence type="ECO:0000256" key="13">
    <source>
        <dbReference type="ARBA" id="ARBA00075219"/>
    </source>
</evidence>
<dbReference type="SMART" id="SM01119">
    <property type="entry name" value="D-ser_dehydrat"/>
    <property type="match status" value="1"/>
</dbReference>
<dbReference type="InterPro" id="IPR042208">
    <property type="entry name" value="D-ser_dehydrat-like_sf"/>
</dbReference>
<gene>
    <name evidence="15" type="ORF">HYFRA_00012346</name>
</gene>
<dbReference type="InterPro" id="IPR026956">
    <property type="entry name" value="D-ser_dehydrat-like_dom"/>
</dbReference>
<evidence type="ECO:0000256" key="5">
    <source>
        <dbReference type="ARBA" id="ARBA00022723"/>
    </source>
</evidence>
<dbReference type="PANTHER" id="PTHR28004:SF2">
    <property type="entry name" value="D-SERINE DEHYDRATASE"/>
    <property type="match status" value="1"/>
</dbReference>
<dbReference type="Proteomes" id="UP000696280">
    <property type="component" value="Unassembled WGS sequence"/>
</dbReference>
<organism evidence="15 16">
    <name type="scientific">Hymenoscyphus fraxineus</name>
    <dbReference type="NCBI Taxonomy" id="746836"/>
    <lineage>
        <taxon>Eukaryota</taxon>
        <taxon>Fungi</taxon>
        <taxon>Dikarya</taxon>
        <taxon>Ascomycota</taxon>
        <taxon>Pezizomycotina</taxon>
        <taxon>Leotiomycetes</taxon>
        <taxon>Helotiales</taxon>
        <taxon>Helotiaceae</taxon>
        <taxon>Hymenoscyphus</taxon>
    </lineage>
</organism>
<dbReference type="EMBL" id="CAJVRL010000074">
    <property type="protein sequence ID" value="CAG8956891.1"/>
    <property type="molecule type" value="Genomic_DNA"/>
</dbReference>
<evidence type="ECO:0000313" key="15">
    <source>
        <dbReference type="EMBL" id="CAG8956891.1"/>
    </source>
</evidence>
<evidence type="ECO:0000256" key="8">
    <source>
        <dbReference type="ARBA" id="ARBA00023239"/>
    </source>
</evidence>
<protein>
    <recommendedName>
        <fullName evidence="12">D-serine dehydratase</fullName>
        <ecNumber evidence="11">4.3.1.18</ecNumber>
    </recommendedName>
    <alternativeName>
        <fullName evidence="13">D-serine deaminase</fullName>
    </alternativeName>
</protein>
<evidence type="ECO:0000256" key="4">
    <source>
        <dbReference type="ARBA" id="ARBA00022575"/>
    </source>
</evidence>
<dbReference type="PANTHER" id="PTHR28004">
    <property type="entry name" value="ZGC:162816-RELATED"/>
    <property type="match status" value="1"/>
</dbReference>
<dbReference type="Gene3D" id="3.20.20.10">
    <property type="entry name" value="Alanine racemase"/>
    <property type="match status" value="1"/>
</dbReference>
<evidence type="ECO:0000256" key="6">
    <source>
        <dbReference type="ARBA" id="ARBA00022833"/>
    </source>
</evidence>
<dbReference type="SUPFAM" id="SSF51419">
    <property type="entry name" value="PLP-binding barrel"/>
    <property type="match status" value="1"/>
</dbReference>
<dbReference type="GO" id="GO:0036088">
    <property type="term" value="P:D-serine catabolic process"/>
    <property type="evidence" value="ECO:0007669"/>
    <property type="project" value="TreeGrafter"/>
</dbReference>
<comment type="catalytic activity">
    <reaction evidence="9">
        <text>D-serine = pyruvate + NH4(+)</text>
        <dbReference type="Rhea" id="RHEA:13977"/>
        <dbReference type="ChEBI" id="CHEBI:15361"/>
        <dbReference type="ChEBI" id="CHEBI:28938"/>
        <dbReference type="ChEBI" id="CHEBI:35247"/>
        <dbReference type="EC" id="4.3.1.18"/>
    </reaction>
    <physiologicalReaction direction="left-to-right" evidence="9">
        <dbReference type="Rhea" id="RHEA:13978"/>
    </physiologicalReaction>
</comment>
<dbReference type="Gene3D" id="2.40.37.20">
    <property type="entry name" value="D-serine dehydratase-like domain"/>
    <property type="match status" value="1"/>
</dbReference>
<reference evidence="15" key="1">
    <citation type="submission" date="2021-07" db="EMBL/GenBank/DDBJ databases">
        <authorList>
            <person name="Durling M."/>
        </authorList>
    </citation>
    <scope>NUCLEOTIDE SEQUENCE</scope>
</reference>
<accession>A0A9N9KZF6</accession>
<comment type="similarity">
    <text evidence="3">Belongs to the DSD1 family.</text>
</comment>
<dbReference type="OrthoDB" id="20198at2759"/>
<keyword evidence="6" id="KW-0862">Zinc</keyword>
<dbReference type="GO" id="GO:0009636">
    <property type="term" value="P:response to toxic substance"/>
    <property type="evidence" value="ECO:0007669"/>
    <property type="project" value="UniProtKB-KW"/>
</dbReference>
<evidence type="ECO:0000256" key="10">
    <source>
        <dbReference type="ARBA" id="ARBA00055764"/>
    </source>
</evidence>
<dbReference type="GO" id="GO:0008721">
    <property type="term" value="F:D-serine ammonia-lyase activity"/>
    <property type="evidence" value="ECO:0007669"/>
    <property type="project" value="UniProtKB-EC"/>
</dbReference>
<dbReference type="InterPro" id="IPR001608">
    <property type="entry name" value="Ala_racemase_N"/>
</dbReference>
<evidence type="ECO:0000256" key="9">
    <source>
        <dbReference type="ARBA" id="ARBA00051198"/>
    </source>
</evidence>
<dbReference type="Pfam" id="PF01168">
    <property type="entry name" value="Ala_racemase_N"/>
    <property type="match status" value="1"/>
</dbReference>
<comment type="caution">
    <text evidence="15">The sequence shown here is derived from an EMBL/GenBank/DDBJ whole genome shotgun (WGS) entry which is preliminary data.</text>
</comment>
<dbReference type="AlphaFoldDB" id="A0A9N9KZF6"/>
<evidence type="ECO:0000259" key="14">
    <source>
        <dbReference type="SMART" id="SM01119"/>
    </source>
</evidence>
<keyword evidence="5" id="KW-0479">Metal-binding</keyword>
<keyword evidence="7" id="KW-0663">Pyridoxal phosphate</keyword>
<dbReference type="EC" id="4.3.1.18" evidence="11"/>
<comment type="cofactor">
    <cofactor evidence="2">
        <name>Zn(2+)</name>
        <dbReference type="ChEBI" id="CHEBI:29105"/>
    </cofactor>
</comment>
<evidence type="ECO:0000256" key="2">
    <source>
        <dbReference type="ARBA" id="ARBA00001947"/>
    </source>
</evidence>
<proteinExistence type="inferred from homology"/>
<dbReference type="FunFam" id="3.20.20.10:FF:000016">
    <property type="entry name" value="D-serine dehydratase"/>
    <property type="match status" value="1"/>
</dbReference>
<evidence type="ECO:0000313" key="16">
    <source>
        <dbReference type="Proteomes" id="UP000696280"/>
    </source>
</evidence>
<dbReference type="GO" id="GO:0046872">
    <property type="term" value="F:metal ion binding"/>
    <property type="evidence" value="ECO:0007669"/>
    <property type="project" value="UniProtKB-KW"/>
</dbReference>
<dbReference type="Pfam" id="PF14031">
    <property type="entry name" value="D-ser_dehydrat"/>
    <property type="match status" value="1"/>
</dbReference>
<comment type="cofactor">
    <cofactor evidence="1">
        <name>pyridoxal 5'-phosphate</name>
        <dbReference type="ChEBI" id="CHEBI:597326"/>
    </cofactor>
</comment>